<dbReference type="AlphaFoldDB" id="A0A6B9XXB3"/>
<protein>
    <submittedName>
        <fullName evidence="1">Uncharacterized protein</fullName>
    </submittedName>
</protein>
<accession>A0A6B9XXB3</accession>
<reference evidence="1" key="1">
    <citation type="submission" date="2019-03" db="EMBL/GenBank/DDBJ databases">
        <title>Largest Complete Mitochondrial Genome of a Gymnosperm, Sitka Spruce (Picea sitchensis), Indicates Complex Physical Structure.</title>
        <authorList>
            <person name="Jackman S.D."/>
            <person name="Coombe L."/>
            <person name="Warren R."/>
            <person name="Kirk H."/>
            <person name="Trinh E."/>
            <person name="McLeod T."/>
            <person name="Pleasance S."/>
            <person name="Pandoh P."/>
            <person name="Zhao Y."/>
            <person name="Coope R."/>
            <person name="Bousquet J."/>
            <person name="Bohlmann J.C."/>
            <person name="Jones S.J.M."/>
            <person name="Birol I."/>
        </authorList>
    </citation>
    <scope>NUCLEOTIDE SEQUENCE</scope>
    <source>
        <strain evidence="1">Q903</strain>
    </source>
</reference>
<gene>
    <name evidence="1" type="primary">orf06882</name>
    <name evidence="1" type="ORF">Q903MT_gene6828</name>
</gene>
<evidence type="ECO:0000313" key="1">
    <source>
        <dbReference type="EMBL" id="QHR92780.1"/>
    </source>
</evidence>
<dbReference type="EMBL" id="MK697706">
    <property type="protein sequence ID" value="QHR92780.1"/>
    <property type="molecule type" value="Genomic_DNA"/>
</dbReference>
<geneLocation type="mitochondrion" evidence="1"/>
<keyword evidence="1" id="KW-0496">Mitochondrion</keyword>
<organism evidence="1">
    <name type="scientific">Picea sitchensis</name>
    <name type="common">Sitka spruce</name>
    <name type="synonym">Pinus sitchensis</name>
    <dbReference type="NCBI Taxonomy" id="3332"/>
    <lineage>
        <taxon>Eukaryota</taxon>
        <taxon>Viridiplantae</taxon>
        <taxon>Streptophyta</taxon>
        <taxon>Embryophyta</taxon>
        <taxon>Tracheophyta</taxon>
        <taxon>Spermatophyta</taxon>
        <taxon>Pinopsida</taxon>
        <taxon>Pinidae</taxon>
        <taxon>Conifers I</taxon>
        <taxon>Pinales</taxon>
        <taxon>Pinaceae</taxon>
        <taxon>Picea</taxon>
    </lineage>
</organism>
<name>A0A6B9XXB3_PICSI</name>
<proteinExistence type="predicted"/>
<sequence length="67" mass="7567">MLVRLYLSHAYLSLPLFVCKTLEDRFQCSCSPLLRVSVLPSACSSAKVRLLANPSHFPNIDDAWRCI</sequence>